<accession>A0AAD4KJ20</accession>
<sequence>MITNGRLIWLEEQEIWVLVDSLPAPAELPRAGNNNTYHVAQNSNNPLIQYYDPVAREYESEDELPPSYESHQFMSRRHLTIPPPTNQPHRRPHRGRDSGRGRTQWASIAERLELHPRLFQRDFHDARHVRRLPPNMIPYYWYYR</sequence>
<feature type="region of interest" description="Disordered" evidence="1">
    <location>
        <begin position="78"/>
        <end position="102"/>
    </location>
</feature>
<dbReference type="RefSeq" id="XP_046068682.1">
    <property type="nucleotide sequence ID" value="XM_046210212.1"/>
</dbReference>
<proteinExistence type="predicted"/>
<reference evidence="2" key="1">
    <citation type="submission" date="2021-12" db="EMBL/GenBank/DDBJ databases">
        <title>Convergent genome expansion in fungi linked to evolution of root-endophyte symbiosis.</title>
        <authorList>
            <consortium name="DOE Joint Genome Institute"/>
            <person name="Ke Y.-H."/>
            <person name="Bonito G."/>
            <person name="Liao H.-L."/>
            <person name="Looney B."/>
            <person name="Rojas-Flechas A."/>
            <person name="Nash J."/>
            <person name="Hameed K."/>
            <person name="Schadt C."/>
            <person name="Martin F."/>
            <person name="Crous P.W."/>
            <person name="Miettinen O."/>
            <person name="Magnuson J.K."/>
            <person name="Labbe J."/>
            <person name="Jacobson D."/>
            <person name="Doktycz M.J."/>
            <person name="Veneault-Fourrey C."/>
            <person name="Kuo A."/>
            <person name="Mondo S."/>
            <person name="Calhoun S."/>
            <person name="Riley R."/>
            <person name="Ohm R."/>
            <person name="LaButti K."/>
            <person name="Andreopoulos B."/>
            <person name="Pangilinan J."/>
            <person name="Nolan M."/>
            <person name="Tritt A."/>
            <person name="Clum A."/>
            <person name="Lipzen A."/>
            <person name="Daum C."/>
            <person name="Barry K."/>
            <person name="Grigoriev I.V."/>
            <person name="Vilgalys R."/>
        </authorList>
    </citation>
    <scope>NUCLEOTIDE SEQUENCE</scope>
    <source>
        <strain evidence="2">PMI_201</strain>
    </source>
</reference>
<dbReference type="EMBL" id="JAJTJA010000010">
    <property type="protein sequence ID" value="KAH8692809.1"/>
    <property type="molecule type" value="Genomic_DNA"/>
</dbReference>
<gene>
    <name evidence="2" type="ORF">BGW36DRAFT_28007</name>
</gene>
<comment type="caution">
    <text evidence="2">The sequence shown here is derived from an EMBL/GenBank/DDBJ whole genome shotgun (WGS) entry which is preliminary data.</text>
</comment>
<dbReference type="GeneID" id="70240499"/>
<evidence type="ECO:0000313" key="2">
    <source>
        <dbReference type="EMBL" id="KAH8692809.1"/>
    </source>
</evidence>
<name>A0AAD4KJ20_9EURO</name>
<evidence type="ECO:0000256" key="1">
    <source>
        <dbReference type="SAM" id="MobiDB-lite"/>
    </source>
</evidence>
<dbReference type="Proteomes" id="UP001201262">
    <property type="component" value="Unassembled WGS sequence"/>
</dbReference>
<organism evidence="2 3">
    <name type="scientific">Talaromyces proteolyticus</name>
    <dbReference type="NCBI Taxonomy" id="1131652"/>
    <lineage>
        <taxon>Eukaryota</taxon>
        <taxon>Fungi</taxon>
        <taxon>Dikarya</taxon>
        <taxon>Ascomycota</taxon>
        <taxon>Pezizomycotina</taxon>
        <taxon>Eurotiomycetes</taxon>
        <taxon>Eurotiomycetidae</taxon>
        <taxon>Eurotiales</taxon>
        <taxon>Trichocomaceae</taxon>
        <taxon>Talaromyces</taxon>
        <taxon>Talaromyces sect. Bacilispori</taxon>
    </lineage>
</organism>
<keyword evidence="3" id="KW-1185">Reference proteome</keyword>
<protein>
    <submittedName>
        <fullName evidence="2">Uncharacterized protein</fullName>
    </submittedName>
</protein>
<dbReference type="AlphaFoldDB" id="A0AAD4KJ20"/>
<evidence type="ECO:0000313" key="3">
    <source>
        <dbReference type="Proteomes" id="UP001201262"/>
    </source>
</evidence>